<comment type="caution">
    <text evidence="6">The sequence shown here is derived from an EMBL/GenBank/DDBJ whole genome shotgun (WGS) entry which is preliminary data.</text>
</comment>
<dbReference type="SUPFAM" id="SSF55068">
    <property type="entry name" value="Peptide methionine sulfoxide reductase"/>
    <property type="match status" value="1"/>
</dbReference>
<name>A0ABV9G0L0_9NOCA</name>
<dbReference type="PANTHER" id="PTHR42799">
    <property type="entry name" value="MITOCHONDRIAL PEPTIDE METHIONINE SULFOXIDE REDUCTASE"/>
    <property type="match status" value="1"/>
</dbReference>
<comment type="catalytic activity">
    <reaction evidence="3 4">
        <text>[thioredoxin]-disulfide + L-methionine + H2O = L-methionine (S)-S-oxide + [thioredoxin]-dithiol</text>
        <dbReference type="Rhea" id="RHEA:19993"/>
        <dbReference type="Rhea" id="RHEA-COMP:10698"/>
        <dbReference type="Rhea" id="RHEA-COMP:10700"/>
        <dbReference type="ChEBI" id="CHEBI:15377"/>
        <dbReference type="ChEBI" id="CHEBI:29950"/>
        <dbReference type="ChEBI" id="CHEBI:50058"/>
        <dbReference type="ChEBI" id="CHEBI:57844"/>
        <dbReference type="ChEBI" id="CHEBI:58772"/>
        <dbReference type="EC" id="1.8.4.11"/>
    </reaction>
</comment>
<comment type="similarity">
    <text evidence="4">Belongs to the MsrA Met sulfoxide reductase family.</text>
</comment>
<keyword evidence="7" id="KW-1185">Reference proteome</keyword>
<gene>
    <name evidence="4 6" type="primary">msrA</name>
    <name evidence="6" type="ORF">ACFO6S_20880</name>
</gene>
<evidence type="ECO:0000256" key="1">
    <source>
        <dbReference type="ARBA" id="ARBA00023002"/>
    </source>
</evidence>
<evidence type="ECO:0000256" key="4">
    <source>
        <dbReference type="HAMAP-Rule" id="MF_01401"/>
    </source>
</evidence>
<dbReference type="Proteomes" id="UP001595914">
    <property type="component" value="Unassembled WGS sequence"/>
</dbReference>
<protein>
    <recommendedName>
        <fullName evidence="4">Peptide methionine sulfoxide reductase MsrA</fullName>
        <shortName evidence="4">Protein-methionine-S-oxide reductase</shortName>
        <ecNumber evidence="4">1.8.4.11</ecNumber>
    </recommendedName>
    <alternativeName>
        <fullName evidence="4">Peptide-methionine (S)-S-oxide reductase</fullName>
        <shortName evidence="4">Peptide Met(O) reductase</shortName>
    </alternativeName>
</protein>
<feature type="domain" description="Peptide methionine sulphoxide reductase MsrA" evidence="5">
    <location>
        <begin position="54"/>
        <end position="207"/>
    </location>
</feature>
<comment type="catalytic activity">
    <reaction evidence="2 4">
        <text>L-methionyl-[protein] + [thioredoxin]-disulfide + H2O = L-methionyl-(S)-S-oxide-[protein] + [thioredoxin]-dithiol</text>
        <dbReference type="Rhea" id="RHEA:14217"/>
        <dbReference type="Rhea" id="RHEA-COMP:10698"/>
        <dbReference type="Rhea" id="RHEA-COMP:10700"/>
        <dbReference type="Rhea" id="RHEA-COMP:12313"/>
        <dbReference type="Rhea" id="RHEA-COMP:12315"/>
        <dbReference type="ChEBI" id="CHEBI:15377"/>
        <dbReference type="ChEBI" id="CHEBI:16044"/>
        <dbReference type="ChEBI" id="CHEBI:29950"/>
        <dbReference type="ChEBI" id="CHEBI:44120"/>
        <dbReference type="ChEBI" id="CHEBI:50058"/>
        <dbReference type="EC" id="1.8.4.11"/>
    </reaction>
</comment>
<dbReference type="InterPro" id="IPR002569">
    <property type="entry name" value="Met_Sox_Rdtase_MsrA_dom"/>
</dbReference>
<dbReference type="HAMAP" id="MF_01401">
    <property type="entry name" value="MsrA"/>
    <property type="match status" value="1"/>
</dbReference>
<evidence type="ECO:0000259" key="5">
    <source>
        <dbReference type="Pfam" id="PF01625"/>
    </source>
</evidence>
<evidence type="ECO:0000256" key="2">
    <source>
        <dbReference type="ARBA" id="ARBA00047806"/>
    </source>
</evidence>
<keyword evidence="1 4" id="KW-0560">Oxidoreductase</keyword>
<dbReference type="GO" id="GO:0008113">
    <property type="term" value="F:peptide-methionine (S)-S-oxide reductase activity"/>
    <property type="evidence" value="ECO:0007669"/>
    <property type="project" value="UniProtKB-EC"/>
</dbReference>
<comment type="function">
    <text evidence="4">Has an important function as a repair enzyme for proteins that have been inactivated by oxidation. Catalyzes the reversible oxidation-reduction of methionine sulfoxide in proteins to methionine.</text>
</comment>
<dbReference type="PANTHER" id="PTHR42799:SF2">
    <property type="entry name" value="MITOCHONDRIAL PEPTIDE METHIONINE SULFOXIDE REDUCTASE"/>
    <property type="match status" value="1"/>
</dbReference>
<evidence type="ECO:0000313" key="6">
    <source>
        <dbReference type="EMBL" id="MFC4606159.1"/>
    </source>
</evidence>
<feature type="active site" evidence="4">
    <location>
        <position position="61"/>
    </location>
</feature>
<accession>A0ABV9G0L0</accession>
<evidence type="ECO:0000313" key="7">
    <source>
        <dbReference type="Proteomes" id="UP001595914"/>
    </source>
</evidence>
<reference evidence="7" key="1">
    <citation type="journal article" date="2019" name="Int. J. Syst. Evol. Microbiol.">
        <title>The Global Catalogue of Microorganisms (GCM) 10K type strain sequencing project: providing services to taxonomists for standard genome sequencing and annotation.</title>
        <authorList>
            <consortium name="The Broad Institute Genomics Platform"/>
            <consortium name="The Broad Institute Genome Sequencing Center for Infectious Disease"/>
            <person name="Wu L."/>
            <person name="Ma J."/>
        </authorList>
    </citation>
    <scope>NUCLEOTIDE SEQUENCE [LARGE SCALE GENOMIC DNA]</scope>
    <source>
        <strain evidence="7">CCUG 54520</strain>
    </source>
</reference>
<dbReference type="Gene3D" id="3.30.1060.10">
    <property type="entry name" value="Peptide methionine sulphoxide reductase MsrA"/>
    <property type="match status" value="1"/>
</dbReference>
<dbReference type="EC" id="1.8.4.11" evidence="4"/>
<dbReference type="InterPro" id="IPR050162">
    <property type="entry name" value="MsrA_MetSO_reductase"/>
</dbReference>
<dbReference type="RefSeq" id="WP_378419886.1">
    <property type="nucleotide sequence ID" value="NZ_JBHSFO010000015.1"/>
</dbReference>
<sequence>MSWYDDILGRASAKSHLISADEALPGREEPMPVPEAHHVNGHRLVPPFPDGLETAVVGMGCFWGAEKEFWQLDGVYSTAVGYAGGFTPNPTYEETCSGRTGHTEAVLVVFDPAVLPYAGVLAHFWENHDPTQGLRQGNDQGSQYRSAIYTVDAAQAATARATAETFGARLSAAGYGAITTEIAALHTFYYAEAYHQQYLAKNPNGYCPVHATGVSCPVGVLRQDEVPAQTDVLPPT</sequence>
<dbReference type="InterPro" id="IPR036509">
    <property type="entry name" value="Met_Sox_Rdtase_MsrA_sf"/>
</dbReference>
<dbReference type="Pfam" id="PF01625">
    <property type="entry name" value="PMSR"/>
    <property type="match status" value="1"/>
</dbReference>
<evidence type="ECO:0000256" key="3">
    <source>
        <dbReference type="ARBA" id="ARBA00048782"/>
    </source>
</evidence>
<dbReference type="EMBL" id="JBHSFO010000015">
    <property type="protein sequence ID" value="MFC4606159.1"/>
    <property type="molecule type" value="Genomic_DNA"/>
</dbReference>
<proteinExistence type="inferred from homology"/>
<organism evidence="6 7">
    <name type="scientific">Rhodococcus kronopolitis</name>
    <dbReference type="NCBI Taxonomy" id="1460226"/>
    <lineage>
        <taxon>Bacteria</taxon>
        <taxon>Bacillati</taxon>
        <taxon>Actinomycetota</taxon>
        <taxon>Actinomycetes</taxon>
        <taxon>Mycobacteriales</taxon>
        <taxon>Nocardiaceae</taxon>
        <taxon>Rhodococcus</taxon>
    </lineage>
</organism>
<dbReference type="NCBIfam" id="TIGR00401">
    <property type="entry name" value="msrA"/>
    <property type="match status" value="1"/>
</dbReference>